<gene>
    <name evidence="2" type="ORF">SMN809_LOCUS61144</name>
    <name evidence="1" type="ORF">UXM345_LOCUS35598</name>
</gene>
<evidence type="ECO:0000313" key="2">
    <source>
        <dbReference type="EMBL" id="CAF5089407.1"/>
    </source>
</evidence>
<protein>
    <submittedName>
        <fullName evidence="1">Uncharacterized protein</fullName>
    </submittedName>
</protein>
<dbReference type="Proteomes" id="UP000663842">
    <property type="component" value="Unassembled WGS sequence"/>
</dbReference>
<name>A0A820KNW0_9BILA</name>
<accession>A0A820KNW0</accession>
<evidence type="ECO:0000313" key="3">
    <source>
        <dbReference type="Proteomes" id="UP000663842"/>
    </source>
</evidence>
<dbReference type="EMBL" id="CAJOBF010014812">
    <property type="protein sequence ID" value="CAF4342646.1"/>
    <property type="molecule type" value="Genomic_DNA"/>
</dbReference>
<sequence length="46" mass="5431">MNVETAFVEETRVVFVSFATVQLTEFGRTGSSPVEPQRFWYYRIVR</sequence>
<comment type="caution">
    <text evidence="1">The sequence shown here is derived from an EMBL/GenBank/DDBJ whole genome shotgun (WGS) entry which is preliminary data.</text>
</comment>
<reference evidence="1" key="1">
    <citation type="submission" date="2021-02" db="EMBL/GenBank/DDBJ databases">
        <authorList>
            <person name="Nowell W R."/>
        </authorList>
    </citation>
    <scope>NUCLEOTIDE SEQUENCE</scope>
</reference>
<feature type="non-terminal residue" evidence="1">
    <location>
        <position position="1"/>
    </location>
</feature>
<dbReference type="EMBL" id="CAJOBI010243211">
    <property type="protein sequence ID" value="CAF5089407.1"/>
    <property type="molecule type" value="Genomic_DNA"/>
</dbReference>
<dbReference type="Proteomes" id="UP000676336">
    <property type="component" value="Unassembled WGS sequence"/>
</dbReference>
<evidence type="ECO:0000313" key="1">
    <source>
        <dbReference type="EMBL" id="CAF4342646.1"/>
    </source>
</evidence>
<dbReference type="AlphaFoldDB" id="A0A820KNW0"/>
<organism evidence="1 3">
    <name type="scientific">Rotaria magnacalcarata</name>
    <dbReference type="NCBI Taxonomy" id="392030"/>
    <lineage>
        <taxon>Eukaryota</taxon>
        <taxon>Metazoa</taxon>
        <taxon>Spiralia</taxon>
        <taxon>Gnathifera</taxon>
        <taxon>Rotifera</taxon>
        <taxon>Eurotatoria</taxon>
        <taxon>Bdelloidea</taxon>
        <taxon>Philodinida</taxon>
        <taxon>Philodinidae</taxon>
        <taxon>Rotaria</taxon>
    </lineage>
</organism>
<proteinExistence type="predicted"/>